<dbReference type="InterPro" id="IPR001204">
    <property type="entry name" value="Phos_transporter"/>
</dbReference>
<keyword evidence="8" id="KW-1185">Reference proteome</keyword>
<protein>
    <submittedName>
        <fullName evidence="7">Phosphate transporter</fullName>
    </submittedName>
</protein>
<keyword evidence="5 6" id="KW-0472">Membrane</keyword>
<evidence type="ECO:0000313" key="7">
    <source>
        <dbReference type="EMBL" id="ACR79260.1"/>
    </source>
</evidence>
<keyword evidence="4 6" id="KW-1133">Transmembrane helix</keyword>
<dbReference type="Proteomes" id="UP000002382">
    <property type="component" value="Chromosome"/>
</dbReference>
<evidence type="ECO:0000256" key="5">
    <source>
        <dbReference type="ARBA" id="ARBA00023136"/>
    </source>
</evidence>
<keyword evidence="3 6" id="KW-0812">Transmembrane</keyword>
<dbReference type="STRING" id="521045.Kole_0540"/>
<dbReference type="KEGG" id="kol:Kole_0540"/>
<accession>C5CEL4</accession>
<evidence type="ECO:0000256" key="6">
    <source>
        <dbReference type="SAM" id="Phobius"/>
    </source>
</evidence>
<dbReference type="PANTHER" id="PTHR11101">
    <property type="entry name" value="PHOSPHATE TRANSPORTER"/>
    <property type="match status" value="1"/>
</dbReference>
<dbReference type="GO" id="GO:0016020">
    <property type="term" value="C:membrane"/>
    <property type="evidence" value="ECO:0007669"/>
    <property type="project" value="UniProtKB-SubCell"/>
</dbReference>
<feature type="transmembrane region" description="Helical" evidence="6">
    <location>
        <begin position="15"/>
        <end position="39"/>
    </location>
</feature>
<gene>
    <name evidence="7" type="ordered locus">Kole_0540</name>
</gene>
<dbReference type="eggNOG" id="COG0306">
    <property type="taxonomic scope" value="Bacteria"/>
</dbReference>
<feature type="transmembrane region" description="Helical" evidence="6">
    <location>
        <begin position="148"/>
        <end position="165"/>
    </location>
</feature>
<dbReference type="EMBL" id="CP001634">
    <property type="protein sequence ID" value="ACR79260.1"/>
    <property type="molecule type" value="Genomic_DNA"/>
</dbReference>
<feature type="transmembrane region" description="Helical" evidence="6">
    <location>
        <begin position="51"/>
        <end position="69"/>
    </location>
</feature>
<evidence type="ECO:0000313" key="8">
    <source>
        <dbReference type="Proteomes" id="UP000002382"/>
    </source>
</evidence>
<evidence type="ECO:0000256" key="4">
    <source>
        <dbReference type="ARBA" id="ARBA00022989"/>
    </source>
</evidence>
<name>C5CEL4_KOSOT</name>
<feature type="transmembrane region" description="Helical" evidence="6">
    <location>
        <begin position="177"/>
        <end position="201"/>
    </location>
</feature>
<comment type="subcellular location">
    <subcellularLocation>
        <location evidence="1">Membrane</location>
        <topology evidence="1">Multi-pass membrane protein</topology>
    </subcellularLocation>
</comment>
<feature type="transmembrane region" description="Helical" evidence="6">
    <location>
        <begin position="89"/>
        <end position="110"/>
    </location>
</feature>
<dbReference type="GO" id="GO:0005315">
    <property type="term" value="F:phosphate transmembrane transporter activity"/>
    <property type="evidence" value="ECO:0007669"/>
    <property type="project" value="InterPro"/>
</dbReference>
<dbReference type="PANTHER" id="PTHR11101:SF80">
    <property type="entry name" value="PHOSPHATE TRANSPORTER"/>
    <property type="match status" value="1"/>
</dbReference>
<proteinExistence type="predicted"/>
<dbReference type="HOGENOM" id="CLU_015355_0_1_0"/>
<dbReference type="Pfam" id="PF01384">
    <property type="entry name" value="PHO4"/>
    <property type="match status" value="1"/>
</dbReference>
<keyword evidence="2" id="KW-0813">Transport</keyword>
<dbReference type="AlphaFoldDB" id="C5CEL4"/>
<feature type="transmembrane region" description="Helical" evidence="6">
    <location>
        <begin position="122"/>
        <end position="142"/>
    </location>
</feature>
<organism evidence="7 8">
    <name type="scientific">Kosmotoga olearia (strain ATCC BAA-1733 / DSM 21960 / TBF 19.5.1)</name>
    <dbReference type="NCBI Taxonomy" id="521045"/>
    <lineage>
        <taxon>Bacteria</taxon>
        <taxon>Thermotogati</taxon>
        <taxon>Thermotogota</taxon>
        <taxon>Thermotogae</taxon>
        <taxon>Kosmotogales</taxon>
        <taxon>Kosmotogaceae</taxon>
        <taxon>Kosmotoga</taxon>
    </lineage>
</organism>
<evidence type="ECO:0000256" key="3">
    <source>
        <dbReference type="ARBA" id="ARBA00022692"/>
    </source>
</evidence>
<evidence type="ECO:0000256" key="1">
    <source>
        <dbReference type="ARBA" id="ARBA00004141"/>
    </source>
</evidence>
<evidence type="ECO:0000256" key="2">
    <source>
        <dbReference type="ARBA" id="ARBA00022448"/>
    </source>
</evidence>
<reference evidence="7 8" key="1">
    <citation type="submission" date="2009-06" db="EMBL/GenBank/DDBJ databases">
        <title>Complete sequence of Thermotogales bacterium TBF 19.5.1.</title>
        <authorList>
            <consortium name="US DOE Joint Genome Institute"/>
            <person name="Lucas S."/>
            <person name="Copeland A."/>
            <person name="Lapidus A."/>
            <person name="Glavina del Rio T."/>
            <person name="Tice H."/>
            <person name="Bruce D."/>
            <person name="Goodwin L."/>
            <person name="Pitluck S."/>
            <person name="Chertkov O."/>
            <person name="Brettin T."/>
            <person name="Detter J.C."/>
            <person name="Han C."/>
            <person name="Schmutz J."/>
            <person name="Larimer F."/>
            <person name="Land M."/>
            <person name="Hauser L."/>
            <person name="Kyrpides N."/>
            <person name="Ovchinnikova G."/>
            <person name="Noll K."/>
        </authorList>
    </citation>
    <scope>NUCLEOTIDE SEQUENCE [LARGE SCALE GENOMIC DNA]</scope>
    <source>
        <strain evidence="8">ATCC BAA-1733 / DSM 21960 / TBF 19.5.1</strain>
    </source>
</reference>
<reference evidence="7 8" key="2">
    <citation type="journal article" date="2011" name="J. Bacteriol.">
        <title>Genome Sequence of Kosmotoga olearia Strain TBF 19.5.1, a Thermophilic Bacterium with a Wide Growth Temperature Range, Isolated from the Troll B Oil Platform in the North Sea.</title>
        <authorList>
            <person name="Swithers K.S."/>
            <person name="Dipippo J.L."/>
            <person name="Bruce D.C."/>
            <person name="Detter C."/>
            <person name="Tapia R."/>
            <person name="Han S."/>
            <person name="Goodwin L.A."/>
            <person name="Han J."/>
            <person name="Woyke T."/>
            <person name="Pitluck S."/>
            <person name="Pennacchio L."/>
            <person name="Nolan M."/>
            <person name="Mikhailova N."/>
            <person name="Land M.L."/>
            <person name="Nesbo C.L."/>
            <person name="Gogarten J.P."/>
            <person name="Noll K.M."/>
        </authorList>
    </citation>
    <scope>NUCLEOTIDE SEQUENCE [LARGE SCALE GENOMIC DNA]</scope>
    <source>
        <strain evidence="8">ATCC BAA-1733 / DSM 21960 / TBF 19.5.1</strain>
    </source>
</reference>
<sequence length="202" mass="21514">MINGHVDAGKLVKIMLSWVGTPFGAFVFGFVLYIILSYPFRLIKNVKTQDLTIKVATWIFGAYASYSLGANNVANVTGALVGRLLNIQLLALIGGLSIAFGILTFSRRVMLTVGKSIVELDYFSSLVVVLGSALTVWIYALIGVPVSSSQAIVGAVIGAGFARGTRIGNTKMVMRVVYGWVGTPIISGLMCVTMLGIISVFL</sequence>
<dbReference type="GO" id="GO:0035435">
    <property type="term" value="P:phosphate ion transmembrane transport"/>
    <property type="evidence" value="ECO:0007669"/>
    <property type="project" value="TreeGrafter"/>
</dbReference>